<reference evidence="1 2" key="1">
    <citation type="submission" date="2014-04" db="EMBL/GenBank/DDBJ databases">
        <authorList>
            <consortium name="DOE Joint Genome Institute"/>
            <person name="Kuo A."/>
            <person name="Kohler A."/>
            <person name="Costa M.D."/>
            <person name="Nagy L.G."/>
            <person name="Floudas D."/>
            <person name="Copeland A."/>
            <person name="Barry K.W."/>
            <person name="Cichocki N."/>
            <person name="Veneault-Fourrey C."/>
            <person name="LaButti K."/>
            <person name="Lindquist E.A."/>
            <person name="Lipzen A."/>
            <person name="Lundell T."/>
            <person name="Morin E."/>
            <person name="Murat C."/>
            <person name="Sun H."/>
            <person name="Tunlid A."/>
            <person name="Henrissat B."/>
            <person name="Grigoriev I.V."/>
            <person name="Hibbett D.S."/>
            <person name="Martin F."/>
            <person name="Nordberg H.P."/>
            <person name="Cantor M.N."/>
            <person name="Hua S.X."/>
        </authorList>
    </citation>
    <scope>NUCLEOTIDE SEQUENCE [LARGE SCALE GENOMIC DNA]</scope>
    <source>
        <strain evidence="1 2">441</strain>
    </source>
</reference>
<proteinExistence type="predicted"/>
<accession>A0A0C9Z417</accession>
<dbReference type="EMBL" id="KN833836">
    <property type="protein sequence ID" value="KIK17172.1"/>
    <property type="molecule type" value="Genomic_DNA"/>
</dbReference>
<organism evidence="1 2">
    <name type="scientific">Pisolithus microcarpus 441</name>
    <dbReference type="NCBI Taxonomy" id="765257"/>
    <lineage>
        <taxon>Eukaryota</taxon>
        <taxon>Fungi</taxon>
        <taxon>Dikarya</taxon>
        <taxon>Basidiomycota</taxon>
        <taxon>Agaricomycotina</taxon>
        <taxon>Agaricomycetes</taxon>
        <taxon>Agaricomycetidae</taxon>
        <taxon>Boletales</taxon>
        <taxon>Sclerodermatineae</taxon>
        <taxon>Pisolithaceae</taxon>
        <taxon>Pisolithus</taxon>
    </lineage>
</organism>
<dbReference type="AlphaFoldDB" id="A0A0C9Z417"/>
<keyword evidence="2" id="KW-1185">Reference proteome</keyword>
<reference evidence="2" key="2">
    <citation type="submission" date="2015-01" db="EMBL/GenBank/DDBJ databases">
        <title>Evolutionary Origins and Diversification of the Mycorrhizal Mutualists.</title>
        <authorList>
            <consortium name="DOE Joint Genome Institute"/>
            <consortium name="Mycorrhizal Genomics Consortium"/>
            <person name="Kohler A."/>
            <person name="Kuo A."/>
            <person name="Nagy L.G."/>
            <person name="Floudas D."/>
            <person name="Copeland A."/>
            <person name="Barry K.W."/>
            <person name="Cichocki N."/>
            <person name="Veneault-Fourrey C."/>
            <person name="LaButti K."/>
            <person name="Lindquist E.A."/>
            <person name="Lipzen A."/>
            <person name="Lundell T."/>
            <person name="Morin E."/>
            <person name="Murat C."/>
            <person name="Riley R."/>
            <person name="Ohm R."/>
            <person name="Sun H."/>
            <person name="Tunlid A."/>
            <person name="Henrissat B."/>
            <person name="Grigoriev I.V."/>
            <person name="Hibbett D.S."/>
            <person name="Martin F."/>
        </authorList>
    </citation>
    <scope>NUCLEOTIDE SEQUENCE [LARGE SCALE GENOMIC DNA]</scope>
    <source>
        <strain evidence="2">441</strain>
    </source>
</reference>
<name>A0A0C9Z417_9AGAM</name>
<dbReference type="Proteomes" id="UP000054018">
    <property type="component" value="Unassembled WGS sequence"/>
</dbReference>
<evidence type="ECO:0000313" key="2">
    <source>
        <dbReference type="Proteomes" id="UP000054018"/>
    </source>
</evidence>
<protein>
    <submittedName>
        <fullName evidence="1">Uncharacterized protein</fullName>
    </submittedName>
</protein>
<sequence length="58" mass="6615">MGGRSRVKAKKWSTLNDMLTVNWSSASCTPPEKLYDPRLVVNSNLYCSYRSRVECPCD</sequence>
<dbReference type="HOGENOM" id="CLU_2979959_0_0_1"/>
<dbReference type="PROSITE" id="PS51257">
    <property type="entry name" value="PROKAR_LIPOPROTEIN"/>
    <property type="match status" value="1"/>
</dbReference>
<evidence type="ECO:0000313" key="1">
    <source>
        <dbReference type="EMBL" id="KIK17172.1"/>
    </source>
</evidence>
<gene>
    <name evidence="1" type="ORF">PISMIDRAFT_234005</name>
</gene>